<accession>A0AAJ0FLI7</accession>
<dbReference type="Gene3D" id="3.40.50.300">
    <property type="entry name" value="P-loop containing nucleotide triphosphate hydrolases"/>
    <property type="match status" value="1"/>
</dbReference>
<dbReference type="GO" id="GO:0003924">
    <property type="term" value="F:GTPase activity"/>
    <property type="evidence" value="ECO:0007669"/>
    <property type="project" value="InterPro"/>
</dbReference>
<dbReference type="GO" id="GO:0005525">
    <property type="term" value="F:GTP binding"/>
    <property type="evidence" value="ECO:0007669"/>
    <property type="project" value="InterPro"/>
</dbReference>
<dbReference type="GO" id="GO:0000266">
    <property type="term" value="P:mitochondrial fission"/>
    <property type="evidence" value="ECO:0007669"/>
    <property type="project" value="TreeGrafter"/>
</dbReference>
<keyword evidence="1" id="KW-0547">Nucleotide-binding</keyword>
<proteinExistence type="predicted"/>
<feature type="compositionally biased region" description="Acidic residues" evidence="3">
    <location>
        <begin position="435"/>
        <end position="448"/>
    </location>
</feature>
<dbReference type="GO" id="GO:0048312">
    <property type="term" value="P:intracellular distribution of mitochondria"/>
    <property type="evidence" value="ECO:0007669"/>
    <property type="project" value="TreeGrafter"/>
</dbReference>
<dbReference type="InterPro" id="IPR001401">
    <property type="entry name" value="Dynamin_GTPase"/>
</dbReference>
<feature type="domain" description="Dynamin-type G" evidence="5">
    <location>
        <begin position="42"/>
        <end position="336"/>
    </location>
</feature>
<evidence type="ECO:0000313" key="7">
    <source>
        <dbReference type="Proteomes" id="UP001244011"/>
    </source>
</evidence>
<dbReference type="InterPro" id="IPR027417">
    <property type="entry name" value="P-loop_NTPase"/>
</dbReference>
<dbReference type="Gene3D" id="1.20.120.1240">
    <property type="entry name" value="Dynamin, middle domain"/>
    <property type="match status" value="1"/>
</dbReference>
<sequence>MTVSASSTGISPAVPIHGLHSAKSTRRLNQIDKIRANGVGEHVSLPQLVVCGDQSAGKSSVLERVTSVPFPRQDGLCTRFPTEIILRHNTEPLRISASIQPSARRPPETRETLRRYRRNLSDDMSELPEVISESAALMGIRGYGSTQSGNTFAQDVLRIEIVGPTNLHLTIVDLPGLISVPNEDQTDADIRIVRELVKTYLSSTRTIIMAVLQASNDIANQGILQLVRQHDPDGQRTVGIITKPDLITKGVEGRIAMLAKSLDSVKLKLGFFLMKNASPAEAKEGLTWDDLARREEKFFSTPAWKEHNLGMRRVGVEPLRLFLQDLLSRHIEKELPKVREEIKHRLAVTEAELALMGAERPTVGHIRYFLTGLSMQFHQLAQAALDGNYQGPDMEFFKIPETRLRADVHKVNGNFANHMRDNGKKRKVSAQPDSENSESEPDDDDEDEARQIRVSEEELNAWVREVYERTRGRELPGNYNHALLAELFHEQSSLWPRIARDHLANVVLMVSNWVEKAINASVREEAVHQEITMICQRNLSESERLANEELDKLIADEKYHPITYNHSYTDNIQKARRKEQDAAMAKARSTLKTDWFGNQDGCCNAGDIEKLLQAIRSNTIIKMDDQACSEALAGMNAYYKVVAMKTFVDNVCRQVIERHVLSRLPTLFCPKTASGFSDEELLRIGSEPENHRARRAELDSLVKALQQSLDDLQSS</sequence>
<dbReference type="CDD" id="cd08771">
    <property type="entry name" value="DLP_1"/>
    <property type="match status" value="1"/>
</dbReference>
<dbReference type="GO" id="GO:0016020">
    <property type="term" value="C:membrane"/>
    <property type="evidence" value="ECO:0007669"/>
    <property type="project" value="TreeGrafter"/>
</dbReference>
<dbReference type="SMART" id="SM00053">
    <property type="entry name" value="DYNc"/>
    <property type="match status" value="1"/>
</dbReference>
<dbReference type="InterPro" id="IPR000375">
    <property type="entry name" value="Dynamin_stalk"/>
</dbReference>
<dbReference type="InterPro" id="IPR020850">
    <property type="entry name" value="GED_dom"/>
</dbReference>
<dbReference type="GO" id="GO:0006897">
    <property type="term" value="P:endocytosis"/>
    <property type="evidence" value="ECO:0007669"/>
    <property type="project" value="TreeGrafter"/>
</dbReference>
<keyword evidence="7" id="KW-1185">Reference proteome</keyword>
<feature type="domain" description="GED" evidence="4">
    <location>
        <begin position="628"/>
        <end position="715"/>
    </location>
</feature>
<dbReference type="GeneID" id="85307413"/>
<dbReference type="FunFam" id="3.40.50.300:FF:001425">
    <property type="entry name" value="Dynamin GTPase, putative"/>
    <property type="match status" value="1"/>
</dbReference>
<evidence type="ECO:0000256" key="2">
    <source>
        <dbReference type="ARBA" id="ARBA00023134"/>
    </source>
</evidence>
<dbReference type="PROSITE" id="PS51718">
    <property type="entry name" value="G_DYNAMIN_2"/>
    <property type="match status" value="1"/>
</dbReference>
<dbReference type="GO" id="GO:0016559">
    <property type="term" value="P:peroxisome fission"/>
    <property type="evidence" value="ECO:0007669"/>
    <property type="project" value="TreeGrafter"/>
</dbReference>
<dbReference type="Pfam" id="PF01031">
    <property type="entry name" value="Dynamin_M"/>
    <property type="match status" value="1"/>
</dbReference>
<feature type="region of interest" description="Disordered" evidence="3">
    <location>
        <begin position="414"/>
        <end position="449"/>
    </location>
</feature>
<evidence type="ECO:0000259" key="4">
    <source>
        <dbReference type="PROSITE" id="PS51388"/>
    </source>
</evidence>
<dbReference type="PRINTS" id="PR00195">
    <property type="entry name" value="DYNAMIN"/>
</dbReference>
<dbReference type="GO" id="GO:0008017">
    <property type="term" value="F:microtubule binding"/>
    <property type="evidence" value="ECO:0007669"/>
    <property type="project" value="TreeGrafter"/>
</dbReference>
<evidence type="ECO:0000259" key="5">
    <source>
        <dbReference type="PROSITE" id="PS51718"/>
    </source>
</evidence>
<dbReference type="GO" id="GO:0005739">
    <property type="term" value="C:mitochondrion"/>
    <property type="evidence" value="ECO:0007669"/>
    <property type="project" value="TreeGrafter"/>
</dbReference>
<dbReference type="InterPro" id="IPR030381">
    <property type="entry name" value="G_DYNAMIN_dom"/>
</dbReference>
<protein>
    <submittedName>
        <fullName evidence="6">Dynamin</fullName>
    </submittedName>
</protein>
<dbReference type="RefSeq" id="XP_060288455.1">
    <property type="nucleotide sequence ID" value="XM_060424226.1"/>
</dbReference>
<organism evidence="6 7">
    <name type="scientific">Phialemonium atrogriseum</name>
    <dbReference type="NCBI Taxonomy" id="1093897"/>
    <lineage>
        <taxon>Eukaryota</taxon>
        <taxon>Fungi</taxon>
        <taxon>Dikarya</taxon>
        <taxon>Ascomycota</taxon>
        <taxon>Pezizomycotina</taxon>
        <taxon>Sordariomycetes</taxon>
        <taxon>Sordariomycetidae</taxon>
        <taxon>Cephalothecales</taxon>
        <taxon>Cephalothecaceae</taxon>
        <taxon>Phialemonium</taxon>
    </lineage>
</organism>
<dbReference type="Proteomes" id="UP001244011">
    <property type="component" value="Unassembled WGS sequence"/>
</dbReference>
<dbReference type="AlphaFoldDB" id="A0AAJ0FLI7"/>
<dbReference type="Pfam" id="PF00350">
    <property type="entry name" value="Dynamin_N"/>
    <property type="match status" value="1"/>
</dbReference>
<evidence type="ECO:0000313" key="6">
    <source>
        <dbReference type="EMBL" id="KAK1772242.1"/>
    </source>
</evidence>
<dbReference type="PANTHER" id="PTHR11566:SF21">
    <property type="entry name" value="DYNAMIN RELATED PROTEIN 1, ISOFORM A"/>
    <property type="match status" value="1"/>
</dbReference>
<dbReference type="PANTHER" id="PTHR11566">
    <property type="entry name" value="DYNAMIN"/>
    <property type="match status" value="1"/>
</dbReference>
<comment type="caution">
    <text evidence="6">The sequence shown here is derived from an EMBL/GenBank/DDBJ whole genome shotgun (WGS) entry which is preliminary data.</text>
</comment>
<dbReference type="InterPro" id="IPR045063">
    <property type="entry name" value="Dynamin_N"/>
</dbReference>
<keyword evidence="2" id="KW-0342">GTP-binding</keyword>
<dbReference type="PROSITE" id="PS51388">
    <property type="entry name" value="GED"/>
    <property type="match status" value="1"/>
</dbReference>
<dbReference type="GO" id="GO:0005874">
    <property type="term" value="C:microtubule"/>
    <property type="evidence" value="ECO:0007669"/>
    <property type="project" value="TreeGrafter"/>
</dbReference>
<dbReference type="InterPro" id="IPR022812">
    <property type="entry name" value="Dynamin"/>
</dbReference>
<evidence type="ECO:0000256" key="1">
    <source>
        <dbReference type="ARBA" id="ARBA00022741"/>
    </source>
</evidence>
<gene>
    <name evidence="6" type="ORF">QBC33DRAFT_443558</name>
</gene>
<dbReference type="EMBL" id="MU838997">
    <property type="protein sequence ID" value="KAK1772242.1"/>
    <property type="molecule type" value="Genomic_DNA"/>
</dbReference>
<reference evidence="6" key="1">
    <citation type="submission" date="2023-06" db="EMBL/GenBank/DDBJ databases">
        <title>Genome-scale phylogeny and comparative genomics of the fungal order Sordariales.</title>
        <authorList>
            <consortium name="Lawrence Berkeley National Laboratory"/>
            <person name="Hensen N."/>
            <person name="Bonometti L."/>
            <person name="Westerberg I."/>
            <person name="Brannstrom I.O."/>
            <person name="Guillou S."/>
            <person name="Cros-Aarteil S."/>
            <person name="Calhoun S."/>
            <person name="Haridas S."/>
            <person name="Kuo A."/>
            <person name="Mondo S."/>
            <person name="Pangilinan J."/>
            <person name="Riley R."/>
            <person name="Labutti K."/>
            <person name="Andreopoulos B."/>
            <person name="Lipzen A."/>
            <person name="Chen C."/>
            <person name="Yanf M."/>
            <person name="Daum C."/>
            <person name="Ng V."/>
            <person name="Clum A."/>
            <person name="Steindorff A."/>
            <person name="Ohm R."/>
            <person name="Martin F."/>
            <person name="Silar P."/>
            <person name="Natvig D."/>
            <person name="Lalanne C."/>
            <person name="Gautier V."/>
            <person name="Ament-Velasquez S.L."/>
            <person name="Kruys A."/>
            <person name="Hutchinson M.I."/>
            <person name="Powell A.J."/>
            <person name="Barry K."/>
            <person name="Miller A.N."/>
            <person name="Grigoriev I.V."/>
            <person name="Debuchy R."/>
            <person name="Gladieux P."/>
            <person name="Thoren M.H."/>
            <person name="Johannesson H."/>
        </authorList>
    </citation>
    <scope>NUCLEOTIDE SEQUENCE</scope>
    <source>
        <strain evidence="6">8032-3</strain>
    </source>
</reference>
<name>A0AAJ0FLI7_9PEZI</name>
<evidence type="ECO:0000256" key="3">
    <source>
        <dbReference type="SAM" id="MobiDB-lite"/>
    </source>
</evidence>
<dbReference type="SUPFAM" id="SSF52540">
    <property type="entry name" value="P-loop containing nucleoside triphosphate hydrolases"/>
    <property type="match status" value="1"/>
</dbReference>